<proteinExistence type="predicted"/>
<gene>
    <name evidence="3" type="primary">AlNc14C229G9263</name>
    <name evidence="4" type="synonym">AlNc14C329G10667</name>
    <name evidence="3" type="ORF">ALNC14_103870</name>
    <name evidence="4" type="ORF">ALNC14_120240</name>
</gene>
<feature type="transmembrane region" description="Helical" evidence="1">
    <location>
        <begin position="121"/>
        <end position="142"/>
    </location>
</feature>
<keyword evidence="1" id="KW-0812">Transmembrane</keyword>
<reference evidence="3" key="2">
    <citation type="submission" date="2011-02" db="EMBL/GenBank/DDBJ databases">
        <authorList>
            <person name="MacLean D."/>
        </authorList>
    </citation>
    <scope>NUCLEOTIDE SEQUENCE</scope>
</reference>
<organism evidence="3">
    <name type="scientific">Albugo laibachii Nc14</name>
    <dbReference type="NCBI Taxonomy" id="890382"/>
    <lineage>
        <taxon>Eukaryota</taxon>
        <taxon>Sar</taxon>
        <taxon>Stramenopiles</taxon>
        <taxon>Oomycota</taxon>
        <taxon>Peronosporomycetes</taxon>
        <taxon>Albuginales</taxon>
        <taxon>Albuginaceae</taxon>
        <taxon>Albugo</taxon>
    </lineage>
</organism>
<dbReference type="EMBL" id="FR824274">
    <property type="protein sequence ID" value="CCA24243.1"/>
    <property type="molecule type" value="Genomic_DNA"/>
</dbReference>
<evidence type="ECO:0000313" key="3">
    <source>
        <dbReference type="EMBL" id="CCA24243.1"/>
    </source>
</evidence>
<feature type="chain" id="PRO_5007655401" evidence="2">
    <location>
        <begin position="18"/>
        <end position="311"/>
    </location>
</feature>
<dbReference type="EMBL" id="FR824374">
    <property type="protein sequence ID" value="CCA25880.1"/>
    <property type="molecule type" value="Genomic_DNA"/>
</dbReference>
<feature type="signal peptide" evidence="2">
    <location>
        <begin position="1"/>
        <end position="17"/>
    </location>
</feature>
<keyword evidence="2" id="KW-0732">Signal</keyword>
<sequence>MRFHSALLVYCFGRVGALHLQKRIVDSNVCSLSIDELSYIEPMNFRLTACYDPFRGLESACMSLCNCRHAMNENVTLCTKSLSNQKCQFIKCGSNDPTRTQRDLIDVNDDSGSQSTSKSEIPWVCVVIIVSVLFLCTVLYFVHNWLRNGPIRGDNHEAIEHARASMIYEELQPDTKPKGCDQDRQSISTTNTRLDGNVSVISGLSGKPHHDLGHSVLTREHLTTPIYDDLVSSDVRMSKERTSMETPLYNKLRASMDSRFSIKDTPVRASVECETPKESGRSSLHDVYDIKQQCPRFQKVFMWSRKTSIEV</sequence>
<accession>F0WSC3</accession>
<dbReference type="HOGENOM" id="CLU_895487_0_0_1"/>
<reference evidence="3" key="1">
    <citation type="journal article" date="2011" name="PLoS Biol.">
        <title>Gene gain and loss during evolution of obligate parasitism in the white rust pathogen of Arabidopsis thaliana.</title>
        <authorList>
            <person name="Kemen E."/>
            <person name="Gardiner A."/>
            <person name="Schultz-Larsen T."/>
            <person name="Kemen A.C."/>
            <person name="Balmuth A.L."/>
            <person name="Robert-Seilaniantz A."/>
            <person name="Bailey K."/>
            <person name="Holub E."/>
            <person name="Studholme D.J."/>
            <person name="Maclean D."/>
            <person name="Jones J.D."/>
        </authorList>
    </citation>
    <scope>NUCLEOTIDE SEQUENCE</scope>
</reference>
<evidence type="ECO:0000256" key="2">
    <source>
        <dbReference type="SAM" id="SignalP"/>
    </source>
</evidence>
<keyword evidence="1" id="KW-1133">Transmembrane helix</keyword>
<name>F0WSC3_9STRA</name>
<evidence type="ECO:0000256" key="1">
    <source>
        <dbReference type="SAM" id="Phobius"/>
    </source>
</evidence>
<evidence type="ECO:0000313" key="4">
    <source>
        <dbReference type="EMBL" id="CCA25880.1"/>
    </source>
</evidence>
<dbReference type="AlphaFoldDB" id="F0WSC3"/>
<keyword evidence="1" id="KW-0472">Membrane</keyword>
<protein>
    <submittedName>
        <fullName evidence="3">AlNc14C229G9263 protein</fullName>
    </submittedName>
    <submittedName>
        <fullName evidence="4">AlNc14C329G10667 protein</fullName>
    </submittedName>
</protein>